<evidence type="ECO:0000313" key="1">
    <source>
        <dbReference type="EMBL" id="CAB3987269.1"/>
    </source>
</evidence>
<reference evidence="1" key="1">
    <citation type="submission" date="2020-04" db="EMBL/GenBank/DDBJ databases">
        <authorList>
            <person name="Alioto T."/>
            <person name="Alioto T."/>
            <person name="Gomez Garrido J."/>
        </authorList>
    </citation>
    <scope>NUCLEOTIDE SEQUENCE</scope>
    <source>
        <strain evidence="1">A484AB</strain>
    </source>
</reference>
<dbReference type="Pfam" id="PF13757">
    <property type="entry name" value="VIT_2"/>
    <property type="match status" value="1"/>
</dbReference>
<dbReference type="Gene3D" id="3.40.50.410">
    <property type="entry name" value="von Willebrand factor, type A domain"/>
    <property type="match status" value="1"/>
</dbReference>
<dbReference type="SUPFAM" id="SSF53300">
    <property type="entry name" value="vWA-like"/>
    <property type="match status" value="1"/>
</dbReference>
<dbReference type="PANTHER" id="PTHR46299:SF4">
    <property type="entry name" value="VON WILLEBRAND FACTOR A DOMAIN-CONTAINING PROTEIN 5B1-LIKE"/>
    <property type="match status" value="1"/>
</dbReference>
<dbReference type="EMBL" id="CACRXK020001148">
    <property type="protein sequence ID" value="CAB3987269.1"/>
    <property type="molecule type" value="Genomic_DNA"/>
</dbReference>
<accession>A0A6S7GD80</accession>
<dbReference type="Pfam" id="PF13768">
    <property type="entry name" value="VWA_3"/>
    <property type="match status" value="1"/>
</dbReference>
<protein>
    <submittedName>
        <fullName evidence="1">Uncharacterized protein</fullName>
    </submittedName>
</protein>
<keyword evidence="2" id="KW-1185">Reference proteome</keyword>
<proteinExistence type="predicted"/>
<dbReference type="InterPro" id="IPR036465">
    <property type="entry name" value="vWFA_dom_sf"/>
</dbReference>
<dbReference type="InterPro" id="IPR002035">
    <property type="entry name" value="VWF_A"/>
</dbReference>
<dbReference type="PROSITE" id="PS51468">
    <property type="entry name" value="VIT"/>
    <property type="match status" value="1"/>
</dbReference>
<dbReference type="PANTHER" id="PTHR46299">
    <property type="entry name" value="VON WILLEBRAND FACTOR A DOMAIN-CONTAINING PROTEIN 5B2-RELATED"/>
    <property type="match status" value="1"/>
</dbReference>
<organism evidence="1 2">
    <name type="scientific">Paramuricea clavata</name>
    <name type="common">Red gorgonian</name>
    <name type="synonym">Violescent sea-whip</name>
    <dbReference type="NCBI Taxonomy" id="317549"/>
    <lineage>
        <taxon>Eukaryota</taxon>
        <taxon>Metazoa</taxon>
        <taxon>Cnidaria</taxon>
        <taxon>Anthozoa</taxon>
        <taxon>Octocorallia</taxon>
        <taxon>Malacalcyonacea</taxon>
        <taxon>Plexauridae</taxon>
        <taxon>Paramuricea</taxon>
    </lineage>
</organism>
<dbReference type="InterPro" id="IPR052627">
    <property type="entry name" value="VWA_domain-containing"/>
</dbReference>
<dbReference type="SMART" id="SM00327">
    <property type="entry name" value="VWA"/>
    <property type="match status" value="1"/>
</dbReference>
<sequence>MPGLIIEDSKRSLVLRSSSLFVNINGFVASTLARLCYFNQFDDEAEAVFVYNDNATFITDFRATIGQRKIHREIRELLSEKEAERCSVQDQNDLVISIGKIPPNASVLLEVDVLGELQTTDNGQALVFETPEIFTPFHSEFSEGCSTGQAYKFDLKIRSDIPCQLAGCHSPSHAIQVDADANATSAETVIITLAEQFRYDRQIQVYFYPAKSLDVYTSIEPGIGTAQEINSSPKNRRYSMVNVNPRTFTNSLHKTIERKESFLRNEIVDPKANEHKDVLISDNITQHPSKDFSNNINENIIHKRSSHPLVSHSNTNSEHVLRDESCIKERSSTLKDNVCPEDYRNNEVKATPCLTEDSKYLFTNSANEEMDGKYISCKADSNRYQIDSTYHVLEKSTSVNLFLEENLHDIKPQENYTTQRFLRTNSSGKDGSGHSYFKEGYTNNFSNGTTIDSVSKARQDPLLFKENVESNSKDIVVGNHVDSSCTTTSSSWVLKYPKKDVTNSVENCGSANHCAVENNNLNSKSSNHRRSRHFLSDSIIAASFLPDLSNYSVCGEYIFMLDRSGSMNGSHICNAKESLVLFLKSLPTSSYFNVVSFGSYSRSLFPCSQRYTQDSLEKGCAYVNSIKADMGGSELLQPLKAVLEKPHKAGYMRNVFVLTDGDIAQPDAILRYLKTKRHKARIFTFGIGPKISHNTVCDIARSAQGKAYFPEPGNKVQTKVIQCLKEVLKPTLCEVKVDWQLPTNWQLLRATPEIPFSLSDQRINLYASVQLPSRAQSREKSSSVKEFWFDEELDSCQLGDNMFFEDFQDNEEFPGYWGTDSDISTSDCEQQYDEKIGSDREYDVGNDRNGIVSDQWSDLVTEEMKDNEESGDKFEGTEKITDQSNVEDIVKNWREARNIRLYSSDTSTETEDECQADCSGNHWNIHYNNPLDIDYSRSMSPPEKDLSQRNYDLNQNLLNSVTTYGGMGTSDDVINNLGHVTDMSTDDSEDIMDNNIDVSTTKTCVSPLNASDDSRHLSNNAMCNDITHNDVIYNDDVIHNDVIHNDVKSIYITDNGNQADCIRQNEVYIRSCDTSNTASGNKNSKENVIDCNNLENIPCSNYDIDDGINESPELTKDKTDSDWGSILISGYIGPDIHRERIPLCLSRNTSKGILLHQMAAKKLIDGLEAILDSTPDSSRVEREIVTLSKESRVPSSMTSSMSINDTGNMIGVSQNSLGLTLRRRKQQQRNCPKLTRGENPPAILVSCPSVDKEPRSPTKRRLGMPTEGDAISDDGKYYRIERLDPEGCDEVKRETRRKRLVDCRNIAVTAIHRRKIVSTRLTLLTRKMRNAHKLNVFAGPPFIRLILLQYAEGFWQLTYAFARIIGLPLVQLELAAPFVDSTMIPLAEQDDRLGIDCYYDSLALWATALALVYLKRKWTSHEKDWVLIAIKAEAWLQRQTFPQGFGYIDVMLAAKQAIVLLEQKYRSRAKSEPVGLIE</sequence>
<gene>
    <name evidence="1" type="ORF">PACLA_8A000248</name>
</gene>
<dbReference type="InterPro" id="IPR013694">
    <property type="entry name" value="VIT"/>
</dbReference>
<evidence type="ECO:0000313" key="2">
    <source>
        <dbReference type="Proteomes" id="UP001152795"/>
    </source>
</evidence>
<dbReference type="OrthoDB" id="1729737at2759"/>
<dbReference type="PROSITE" id="PS50234">
    <property type="entry name" value="VWFA"/>
    <property type="match status" value="1"/>
</dbReference>
<comment type="caution">
    <text evidence="1">The sequence shown here is derived from an EMBL/GenBank/DDBJ whole genome shotgun (WGS) entry which is preliminary data.</text>
</comment>
<dbReference type="Proteomes" id="UP001152795">
    <property type="component" value="Unassembled WGS sequence"/>
</dbReference>
<name>A0A6S7GD80_PARCT</name>